<sequence>MSSFPPAAMQRLQAWQAESGVDLAFHLREGWQSGRCPLPWFDPAGYEVLSARRDDPQEAALLHYAREGAARGLDPDPLGICQPRRAVSALLRLQTAGDAARLAALLDREDAGAMAGAEGAPEPAPEFVAVDTSRDQAAARALADGRPQDLISGRLRLLALEGGTEAEALLLARTEARHPQRLPWPLPHRLPPAPPAPLALPDEAPALPALLAGRRAALRAGGLAPRLLLRCPAPDAARAHRWGDFHFAESLARALIAAGAEAQVCLAEDWDSPADPPPDATLLLRGVRRCRPRPGPVNLMWMLSHPDRIELDELARYDHVFVASDRHAETLARDLGGRVSALLQCADPARMDPDCFARETLDTTPAHPLLFVGNSRRAERWIVSAALAAGEDLAIYGAEWEDTPAAAHVRAENLPNDRLGACYARAGIVLNDHWPDMAARGFLSNRIFDVALAGGFLISDRVAGAGRFFGLLPQVGTPEELVAALAHFRAHPEDRARRARALQALVRRDHSFDHRARTILARLRRLF</sequence>
<dbReference type="SUPFAM" id="SSF53756">
    <property type="entry name" value="UDP-Glycosyltransferase/glycogen phosphorylase"/>
    <property type="match status" value="1"/>
</dbReference>
<gene>
    <name evidence="2" type="ORF">V6590_20035</name>
</gene>
<evidence type="ECO:0000313" key="2">
    <source>
        <dbReference type="EMBL" id="MEH7830447.1"/>
    </source>
</evidence>
<dbReference type="InterPro" id="IPR055259">
    <property type="entry name" value="YkvP/CgeB_Glyco_trans-like"/>
</dbReference>
<feature type="domain" description="Spore protein YkvP/CgeB glycosyl transferase-like" evidence="1">
    <location>
        <begin position="377"/>
        <end position="521"/>
    </location>
</feature>
<evidence type="ECO:0000259" key="1">
    <source>
        <dbReference type="Pfam" id="PF13524"/>
    </source>
</evidence>
<proteinExistence type="predicted"/>
<keyword evidence="3" id="KW-1185">Reference proteome</keyword>
<dbReference type="RefSeq" id="WP_335425483.1">
    <property type="nucleotide sequence ID" value="NZ_JBALHR010000026.1"/>
</dbReference>
<reference evidence="2" key="1">
    <citation type="submission" date="2024-02" db="EMBL/GenBank/DDBJ databases">
        <title>Genome sequences of strain Gemmobacter sp. JM10B15.</title>
        <authorList>
            <person name="Zhang M."/>
        </authorList>
    </citation>
    <scope>NUCLEOTIDE SEQUENCE</scope>
    <source>
        <strain evidence="2">JM10B15</strain>
    </source>
</reference>
<dbReference type="EMBL" id="JBALHR010000026">
    <property type="protein sequence ID" value="MEH7830447.1"/>
    <property type="molecule type" value="Genomic_DNA"/>
</dbReference>
<dbReference type="Proteomes" id="UP001431963">
    <property type="component" value="Unassembled WGS sequence"/>
</dbReference>
<protein>
    <submittedName>
        <fullName evidence="2">Glycosyltransferase</fullName>
    </submittedName>
</protein>
<name>A0ABU8C0G7_9RHOB</name>
<evidence type="ECO:0000313" key="3">
    <source>
        <dbReference type="Proteomes" id="UP001431963"/>
    </source>
</evidence>
<dbReference type="Pfam" id="PF13524">
    <property type="entry name" value="Glyco_trans_1_2"/>
    <property type="match status" value="1"/>
</dbReference>
<organism evidence="2 3">
    <name type="scientific">Gemmobacter denitrificans</name>
    <dbReference type="NCBI Taxonomy" id="3123040"/>
    <lineage>
        <taxon>Bacteria</taxon>
        <taxon>Pseudomonadati</taxon>
        <taxon>Pseudomonadota</taxon>
        <taxon>Alphaproteobacteria</taxon>
        <taxon>Rhodobacterales</taxon>
        <taxon>Paracoccaceae</taxon>
        <taxon>Gemmobacter</taxon>
    </lineage>
</organism>
<accession>A0ABU8C0G7</accession>
<comment type="caution">
    <text evidence="2">The sequence shown here is derived from an EMBL/GenBank/DDBJ whole genome shotgun (WGS) entry which is preliminary data.</text>
</comment>